<dbReference type="EMBL" id="CDMZ01001961">
    <property type="protein sequence ID" value="CEM39857.1"/>
    <property type="molecule type" value="Genomic_DNA"/>
</dbReference>
<organism evidence="1">
    <name type="scientific">Chromera velia CCMP2878</name>
    <dbReference type="NCBI Taxonomy" id="1169474"/>
    <lineage>
        <taxon>Eukaryota</taxon>
        <taxon>Sar</taxon>
        <taxon>Alveolata</taxon>
        <taxon>Colpodellida</taxon>
        <taxon>Chromeraceae</taxon>
        <taxon>Chromera</taxon>
    </lineage>
</organism>
<accession>A0A0G4H825</accession>
<dbReference type="AlphaFoldDB" id="A0A0G4H825"/>
<dbReference type="VEuPathDB" id="CryptoDB:Cvel_5834"/>
<name>A0A0G4H825_9ALVE</name>
<proteinExistence type="predicted"/>
<sequence>MCPELNGQEGEVLRQLDNGRFSVRTVSGSLFSLKGSSLERVDEPLKIVIKNLVTDPGLELEWARAGFSGLAWVSLLYLKRGRVCGRMETANFEGLAVETWWADFVTRTFRLIIGKLLLSRGIFPFASSLEILTLRLAGDFMSAQAQLLQVMRQFGGAGVEISNQENEMRAAWKEVARGIGEHLKYLKALEVGSGEGGEMGSHLSPGTLKTEDATAIFESIPPTLEVLDVWGCAAVGVGGFGCLGKKMERGGIPKLRCLDLLCM</sequence>
<reference evidence="1" key="1">
    <citation type="submission" date="2014-11" db="EMBL/GenBank/DDBJ databases">
        <authorList>
            <person name="Otto D Thomas"/>
            <person name="Naeem Raeece"/>
        </authorList>
    </citation>
    <scope>NUCLEOTIDE SEQUENCE</scope>
</reference>
<protein>
    <submittedName>
        <fullName evidence="1">Uncharacterized protein</fullName>
    </submittedName>
</protein>
<evidence type="ECO:0000313" key="1">
    <source>
        <dbReference type="EMBL" id="CEM39857.1"/>
    </source>
</evidence>
<gene>
    <name evidence="1" type="ORF">Cvel_5834</name>
</gene>